<evidence type="ECO:0000256" key="10">
    <source>
        <dbReference type="ARBA" id="ARBA00023303"/>
    </source>
</evidence>
<organism evidence="16 17">
    <name type="scientific">Boothiomyces macroporosus</name>
    <dbReference type="NCBI Taxonomy" id="261099"/>
    <lineage>
        <taxon>Eukaryota</taxon>
        <taxon>Fungi</taxon>
        <taxon>Fungi incertae sedis</taxon>
        <taxon>Chytridiomycota</taxon>
        <taxon>Chytridiomycota incertae sedis</taxon>
        <taxon>Chytridiomycetes</taxon>
        <taxon>Rhizophydiales</taxon>
        <taxon>Terramycetaceae</taxon>
        <taxon>Boothiomyces</taxon>
    </lineage>
</organism>
<feature type="domain" description="RCK N-terminal" evidence="15">
    <location>
        <begin position="266"/>
        <end position="384"/>
    </location>
</feature>
<dbReference type="Gene3D" id="3.40.50.720">
    <property type="entry name" value="NAD(P)-binding Rossmann-like Domain"/>
    <property type="match status" value="2"/>
</dbReference>
<gene>
    <name evidence="16" type="ORF">HK103_003656</name>
</gene>
<comment type="catalytic activity">
    <reaction evidence="11">
        <text>K(+)(in) = K(+)(out)</text>
        <dbReference type="Rhea" id="RHEA:29463"/>
        <dbReference type="ChEBI" id="CHEBI:29103"/>
    </reaction>
</comment>
<feature type="transmembrane region" description="Helical" evidence="12">
    <location>
        <begin position="68"/>
        <end position="91"/>
    </location>
</feature>
<feature type="transmembrane region" description="Helical" evidence="12">
    <location>
        <begin position="227"/>
        <end position="244"/>
    </location>
</feature>
<feature type="transmembrane region" description="Helical" evidence="12">
    <location>
        <begin position="157"/>
        <end position="177"/>
    </location>
</feature>
<reference evidence="16" key="1">
    <citation type="submission" date="2020-05" db="EMBL/GenBank/DDBJ databases">
        <title>Phylogenomic resolution of chytrid fungi.</title>
        <authorList>
            <person name="Stajich J.E."/>
            <person name="Amses K."/>
            <person name="Simmons R."/>
            <person name="Seto K."/>
            <person name="Myers J."/>
            <person name="Bonds A."/>
            <person name="Quandt C.A."/>
            <person name="Barry K."/>
            <person name="Liu P."/>
            <person name="Grigoriev I."/>
            <person name="Longcore J.E."/>
            <person name="James T.Y."/>
        </authorList>
    </citation>
    <scope>NUCLEOTIDE SEQUENCE</scope>
    <source>
        <strain evidence="16">PLAUS21</strain>
    </source>
</reference>
<evidence type="ECO:0000256" key="3">
    <source>
        <dbReference type="ARBA" id="ARBA00022538"/>
    </source>
</evidence>
<evidence type="ECO:0000256" key="9">
    <source>
        <dbReference type="ARBA" id="ARBA00023136"/>
    </source>
</evidence>
<feature type="transmembrane region" description="Helical" evidence="12">
    <location>
        <begin position="200"/>
        <end position="220"/>
    </location>
</feature>
<evidence type="ECO:0000256" key="6">
    <source>
        <dbReference type="ARBA" id="ARBA00022958"/>
    </source>
</evidence>
<keyword evidence="5" id="KW-0631">Potassium channel</keyword>
<keyword evidence="4 12" id="KW-0812">Transmembrane</keyword>
<dbReference type="Pfam" id="PF22614">
    <property type="entry name" value="Slo-like_RCK"/>
    <property type="match status" value="2"/>
</dbReference>
<keyword evidence="2" id="KW-0813">Transport</keyword>
<dbReference type="InterPro" id="IPR047871">
    <property type="entry name" value="K_chnl_Slo-like"/>
</dbReference>
<evidence type="ECO:0000259" key="13">
    <source>
        <dbReference type="Pfam" id="PF03493"/>
    </source>
</evidence>
<feature type="transmembrane region" description="Helical" evidence="12">
    <location>
        <begin position="20"/>
        <end position="38"/>
    </location>
</feature>
<evidence type="ECO:0000256" key="5">
    <source>
        <dbReference type="ARBA" id="ARBA00022826"/>
    </source>
</evidence>
<evidence type="ECO:0000256" key="11">
    <source>
        <dbReference type="ARBA" id="ARBA00034430"/>
    </source>
</evidence>
<dbReference type="GO" id="GO:0016020">
    <property type="term" value="C:membrane"/>
    <property type="evidence" value="ECO:0007669"/>
    <property type="project" value="UniProtKB-SubCell"/>
</dbReference>
<accession>A0AAD5ULW6</accession>
<name>A0AAD5ULW6_9FUNG</name>
<evidence type="ECO:0000259" key="15">
    <source>
        <dbReference type="Pfam" id="PF22614"/>
    </source>
</evidence>
<evidence type="ECO:0000256" key="7">
    <source>
        <dbReference type="ARBA" id="ARBA00022989"/>
    </source>
</evidence>
<keyword evidence="9 12" id="KW-0472">Membrane</keyword>
<dbReference type="InterPro" id="IPR003929">
    <property type="entry name" value="K_chnl_BK_asu"/>
</dbReference>
<sequence length="855" mass="97541">MEVYRMNKDVRKVVKRNIWVLELMFFFIETMYCIFYLVEIQINYSFPCDPDSCSKGMLPSWIVVNRTAIHYIWLISISTLRLGLTAINAMLTDNPLKFLAAPRTLLNICTALPFLILSRFEIGQYVRCFLFIHQLKLVLMMKNKWSPIKFSEFTERFIYLVGNIWTLLFFGVAAFNYSESEFPGEKRSTVGSSTSSNNKLSLMDTFYFICITITTVGYAPQTIPGQVVIILLIISGITIVPGLVTDMQESLKMQQSGAGSYNPGRNPFIVICGLFNDTTRTIRVVRSILTRDKTENTTVVLLSRENLHPITKYALKKSKYKNRVFHIQGSGLVVEDLNRAQLKKAKGAIILANLSTTNPRLEDEHNTLRAWAFSDYEQKIPLFVETLLPDTSIFQESINGGTICINEFQQTYLAYNCLYRGVNLIQKFRKHIDFTEPWQLQYADGLQNEIFVCKMNPVFVGKPFAEVTSYLLKEFQIILFALDVYIAEKQSHHVVLNPGLHYSLKEGDQLIFIAPQYSDVLAACELTEVEYLRSKVDKSEVPDIEPLSPDITVPRINSSKSFDEYAKDYPPEAHRAKVPLCLLLRQPPTSLDSVLLDNANCLENHVLLISCNFQVFRFICTLRSAHLTVSELKPILIMCPRPPNHKEFNRLRNFPKVFFIVGTGNRRSDLTKAGVLTADRIVLMNLSQRSIEEKYSDEDDPFGDTSAMSMIINHRMISNLILHLCTVNGLRKQIITDLTHESNVKFISYPGKDKASQLKNGSEKAQSDYENDQLLDFEASSLCYISVPGDMVNKQFGFLFQTLTEIHGIVPIGILRSEDEKLKNPLPFVYTNPPWSLLLMQNDLVYVLANPLTIK</sequence>
<keyword evidence="17" id="KW-1185">Reference proteome</keyword>
<proteinExistence type="predicted"/>
<dbReference type="PANTHER" id="PTHR10027:SF10">
    <property type="entry name" value="SLOWPOKE 2, ISOFORM D"/>
    <property type="match status" value="1"/>
</dbReference>
<evidence type="ECO:0000256" key="8">
    <source>
        <dbReference type="ARBA" id="ARBA00023065"/>
    </source>
</evidence>
<dbReference type="InterPro" id="IPR003148">
    <property type="entry name" value="RCK_N"/>
</dbReference>
<evidence type="ECO:0000313" key="17">
    <source>
        <dbReference type="Proteomes" id="UP001210925"/>
    </source>
</evidence>
<keyword evidence="3" id="KW-0633">Potassium transport</keyword>
<feature type="domain" description="Calcium-activated potassium channel BK alpha subunit" evidence="13">
    <location>
        <begin position="402"/>
        <end position="482"/>
    </location>
</feature>
<dbReference type="InterPro" id="IPR013099">
    <property type="entry name" value="K_chnl_dom"/>
</dbReference>
<keyword evidence="10" id="KW-0407">Ion channel</keyword>
<dbReference type="PANTHER" id="PTHR10027">
    <property type="entry name" value="CALCIUM-ACTIVATED POTASSIUM CHANNEL ALPHA CHAIN"/>
    <property type="match status" value="1"/>
</dbReference>
<keyword evidence="6" id="KW-0630">Potassium</keyword>
<dbReference type="AlphaFoldDB" id="A0AAD5ULW6"/>
<evidence type="ECO:0000259" key="14">
    <source>
        <dbReference type="Pfam" id="PF07885"/>
    </source>
</evidence>
<dbReference type="Gene3D" id="1.10.287.70">
    <property type="match status" value="1"/>
</dbReference>
<dbReference type="GO" id="GO:0005267">
    <property type="term" value="F:potassium channel activity"/>
    <property type="evidence" value="ECO:0007669"/>
    <property type="project" value="UniProtKB-KW"/>
</dbReference>
<evidence type="ECO:0000256" key="4">
    <source>
        <dbReference type="ARBA" id="ARBA00022692"/>
    </source>
</evidence>
<evidence type="ECO:0000256" key="12">
    <source>
        <dbReference type="SAM" id="Phobius"/>
    </source>
</evidence>
<comment type="caution">
    <text evidence="16">The sequence shown here is derived from an EMBL/GenBank/DDBJ whole genome shotgun (WGS) entry which is preliminary data.</text>
</comment>
<comment type="subcellular location">
    <subcellularLocation>
        <location evidence="1">Membrane</location>
        <topology evidence="1">Multi-pass membrane protein</topology>
    </subcellularLocation>
</comment>
<dbReference type="SUPFAM" id="SSF81324">
    <property type="entry name" value="Voltage-gated potassium channels"/>
    <property type="match status" value="1"/>
</dbReference>
<evidence type="ECO:0000256" key="2">
    <source>
        <dbReference type="ARBA" id="ARBA00022448"/>
    </source>
</evidence>
<evidence type="ECO:0000313" key="16">
    <source>
        <dbReference type="EMBL" id="KAJ3258368.1"/>
    </source>
</evidence>
<feature type="domain" description="Potassium channel" evidence="14">
    <location>
        <begin position="195"/>
        <end position="251"/>
    </location>
</feature>
<dbReference type="Pfam" id="PF03493">
    <property type="entry name" value="BK_channel_a"/>
    <property type="match status" value="1"/>
</dbReference>
<dbReference type="EMBL" id="JADGKB010000028">
    <property type="protein sequence ID" value="KAJ3258368.1"/>
    <property type="molecule type" value="Genomic_DNA"/>
</dbReference>
<protein>
    <submittedName>
        <fullName evidence="16">Uncharacterized protein</fullName>
    </submittedName>
</protein>
<evidence type="ECO:0000256" key="1">
    <source>
        <dbReference type="ARBA" id="ARBA00004141"/>
    </source>
</evidence>
<feature type="domain" description="RCK N-terminal" evidence="15">
    <location>
        <begin position="603"/>
        <end position="698"/>
    </location>
</feature>
<dbReference type="Pfam" id="PF07885">
    <property type="entry name" value="Ion_trans_2"/>
    <property type="match status" value="1"/>
</dbReference>
<keyword evidence="8" id="KW-0406">Ion transport</keyword>
<dbReference type="Proteomes" id="UP001210925">
    <property type="component" value="Unassembled WGS sequence"/>
</dbReference>
<keyword evidence="7 12" id="KW-1133">Transmembrane helix</keyword>